<organism evidence="1 2">
    <name type="scientific">Tetracentron sinense</name>
    <name type="common">Spur-leaf</name>
    <dbReference type="NCBI Taxonomy" id="13715"/>
    <lineage>
        <taxon>Eukaryota</taxon>
        <taxon>Viridiplantae</taxon>
        <taxon>Streptophyta</taxon>
        <taxon>Embryophyta</taxon>
        <taxon>Tracheophyta</taxon>
        <taxon>Spermatophyta</taxon>
        <taxon>Magnoliopsida</taxon>
        <taxon>Trochodendrales</taxon>
        <taxon>Trochodendraceae</taxon>
        <taxon>Tetracentron</taxon>
    </lineage>
</organism>
<accession>A0A834YYK5</accession>
<proteinExistence type="predicted"/>
<reference evidence="1 2" key="1">
    <citation type="submission" date="2020-04" db="EMBL/GenBank/DDBJ databases">
        <title>Plant Genome Project.</title>
        <authorList>
            <person name="Zhang R.-G."/>
        </authorList>
    </citation>
    <scope>NUCLEOTIDE SEQUENCE [LARGE SCALE GENOMIC DNA]</scope>
    <source>
        <strain evidence="1">YNK0</strain>
        <tissue evidence="1">Leaf</tissue>
    </source>
</reference>
<protein>
    <submittedName>
        <fullName evidence="1">Uncharacterized protein</fullName>
    </submittedName>
</protein>
<name>A0A834YYK5_TETSI</name>
<dbReference type="AlphaFoldDB" id="A0A834YYK5"/>
<dbReference type="EMBL" id="JABCRI010000012">
    <property type="protein sequence ID" value="KAF8396060.1"/>
    <property type="molecule type" value="Genomic_DNA"/>
</dbReference>
<dbReference type="Proteomes" id="UP000655225">
    <property type="component" value="Unassembled WGS sequence"/>
</dbReference>
<sequence>MITRRLIQNGVRLRWIKINADEAALLNALVEGEGMIARNHVDAIIQTISKPLLGGYEECDDLKFSALLLKFSLCDVLLEMDCRCFKPLNDGEFTFDDLWRDVLEQFIWSFEWEYCIEEMPPKVSRGFSLFGRGGSFIFGENNVDGSADGLKSELTPSLELQTDKDMYRPGDSVVVTIEIRIPHTANNATEREDGADNIFSLLVERLAFEIKGIEKLDTQWFATQKLLSGSKLRRGEQVFLECSTPSIISNQIVSSGGTKTSYYKPWYDILECSKEQETVPRDRLIRLYADAIPSTSVVFFLQVEDDGVVLGMLCAWNIVRAELPKIIPPSYRGTTIRYLYYVRSTLSGRWLVLENGHSHRESVKDLIELPTHLGYVVDHAMMVMEGGHYAVTTVKEREARTPLQIWVTQKTSGLLTEEGQSDGWRIGKSPFEIANGLTPNQGFSLLQPSKWIFIGKKRMQSLIGYVGILSVIIFTLLREWTTILQARANEIFDGVEEGYESSRDEISSVSSYNLTKGNIETAFGSSLSLQSYAAKSSNKDHPYLQGQRSSLSSYMALPQLSVAEVLYDSRGGNKAILGN</sequence>
<comment type="caution">
    <text evidence="1">The sequence shown here is derived from an EMBL/GenBank/DDBJ whole genome shotgun (WGS) entry which is preliminary data.</text>
</comment>
<dbReference type="InterPro" id="IPR014848">
    <property type="entry name" value="Rgp1"/>
</dbReference>
<evidence type="ECO:0000313" key="2">
    <source>
        <dbReference type="Proteomes" id="UP000655225"/>
    </source>
</evidence>
<gene>
    <name evidence="1" type="ORF">HHK36_017672</name>
</gene>
<evidence type="ECO:0000313" key="1">
    <source>
        <dbReference type="EMBL" id="KAF8396060.1"/>
    </source>
</evidence>
<dbReference type="OrthoDB" id="1918at2759"/>
<keyword evidence="2" id="KW-1185">Reference proteome</keyword>
<dbReference type="PANTHER" id="PTHR12507">
    <property type="entry name" value="REDUCED GROWTH PHENOTYPE 1 RGP1, YEAST -RELATED"/>
    <property type="match status" value="1"/>
</dbReference>